<name>A0ACA9KQ94_9GLOM</name>
<evidence type="ECO:0000313" key="2">
    <source>
        <dbReference type="Proteomes" id="UP000789525"/>
    </source>
</evidence>
<organism evidence="1 2">
    <name type="scientific">Acaulospora colombiana</name>
    <dbReference type="NCBI Taxonomy" id="27376"/>
    <lineage>
        <taxon>Eukaryota</taxon>
        <taxon>Fungi</taxon>
        <taxon>Fungi incertae sedis</taxon>
        <taxon>Mucoromycota</taxon>
        <taxon>Glomeromycotina</taxon>
        <taxon>Glomeromycetes</taxon>
        <taxon>Diversisporales</taxon>
        <taxon>Acaulosporaceae</taxon>
        <taxon>Acaulospora</taxon>
    </lineage>
</organism>
<reference evidence="1" key="1">
    <citation type="submission" date="2021-06" db="EMBL/GenBank/DDBJ databases">
        <authorList>
            <person name="Kallberg Y."/>
            <person name="Tangrot J."/>
            <person name="Rosling A."/>
        </authorList>
    </citation>
    <scope>NUCLEOTIDE SEQUENCE</scope>
    <source>
        <strain evidence="1">CL356</strain>
    </source>
</reference>
<dbReference type="EMBL" id="CAJVPT010002647">
    <property type="protein sequence ID" value="CAG8484701.1"/>
    <property type="molecule type" value="Genomic_DNA"/>
</dbReference>
<keyword evidence="2" id="KW-1185">Reference proteome</keyword>
<evidence type="ECO:0000313" key="1">
    <source>
        <dbReference type="EMBL" id="CAG8484701.1"/>
    </source>
</evidence>
<accession>A0ACA9KQ94</accession>
<proteinExistence type="predicted"/>
<feature type="non-terminal residue" evidence="1">
    <location>
        <position position="1"/>
    </location>
</feature>
<comment type="caution">
    <text evidence="1">The sequence shown here is derived from an EMBL/GenBank/DDBJ whole genome shotgun (WGS) entry which is preliminary data.</text>
</comment>
<protein>
    <submittedName>
        <fullName evidence="1">13616_t:CDS:1</fullName>
    </submittedName>
</protein>
<gene>
    <name evidence="1" type="ORF">ACOLOM_LOCUS2129</name>
</gene>
<sequence length="53" mass="6371">MTYRTYKRYLNNNTPDIKMEGKLAKMIGIINKNEERINNPSTNRHNISNYRIQ</sequence>
<dbReference type="Proteomes" id="UP000789525">
    <property type="component" value="Unassembled WGS sequence"/>
</dbReference>